<dbReference type="InterPro" id="IPR009164">
    <property type="entry name" value="FBPtase_class3"/>
</dbReference>
<comment type="similarity">
    <text evidence="4">Belongs to the FBPase class 3 family.</text>
</comment>
<evidence type="ECO:0000313" key="6">
    <source>
        <dbReference type="Proteomes" id="UP000510886"/>
    </source>
</evidence>
<dbReference type="InterPro" id="IPR029052">
    <property type="entry name" value="Metallo-depent_PP-like"/>
</dbReference>
<evidence type="ECO:0000256" key="4">
    <source>
        <dbReference type="HAMAP-Rule" id="MF_01854"/>
    </source>
</evidence>
<keyword evidence="3 4" id="KW-0119">Carbohydrate metabolism</keyword>
<evidence type="ECO:0000256" key="1">
    <source>
        <dbReference type="ARBA" id="ARBA00022801"/>
    </source>
</evidence>
<evidence type="ECO:0000256" key="2">
    <source>
        <dbReference type="ARBA" id="ARBA00023211"/>
    </source>
</evidence>
<dbReference type="Pfam" id="PF06874">
    <property type="entry name" value="FBPase_2"/>
    <property type="match status" value="1"/>
</dbReference>
<sequence length="650" mass="74977">MEQPSINSHINAFSARLIRQKFPTKQAVITEIMNLKAILHLPKATEHFVSDLHGEFDAFDYVLRNGSGSIKQKIHAHMDGFLTPRHIEDLAILVYYPEDEIDHQKKHLHGDVLDQWYLDVVSRLLTLLQAAASKYTRSKVRKALDPNFAYITEEFLYNDARDFNKHEYSSQLLTDMLSLHQAEPFIIATCYSIQRLVVDHLHVIGDVYDRGDQPDKIMERLIAYPSVDIQWGNHDILWLGAMAGSKLCMLTLLRICARYNNLNIVEDAYGINLRHLVAFAEQHYGENPSFCPKLVPGDSYSFTGEKEQLTRIHQAIAIMQFKLEGQTIERRPEFKMDARNLLRQIDYKQQTLAIDGKTYPLENTCFQMIDPKNPNKLTPEENEIINSLLLSFQNSTKLKRHLDFMLHKGSLYKCYNGNLLVHGCLPVTADGKWQKVVFNGHTYAGKQLLDFCQEQIETAYAHPDQTDDFATDLLWYLWEGEHSPLFGKKKMTTFERYFIKDKKTHHEEKNAYFDLRKDEKFCQNILVEFDLDPHSGHIINGHTPIKKGQSGIMAHTKMLVIDGGYSKAYHHTTGIGGCTLLYNSYGLQLVTHHPFTSKQEIIEKRHDNLSKIKTVNQVERRKKVADTDTGKALQHRIEVLRVLLNEDDAI</sequence>
<dbReference type="PIRSF" id="PIRSF000906">
    <property type="entry name" value="FBPtase_Bacill"/>
    <property type="match status" value="1"/>
</dbReference>
<comment type="cofactor">
    <cofactor evidence="4">
        <name>Mn(2+)</name>
        <dbReference type="ChEBI" id="CHEBI:29035"/>
    </cofactor>
</comment>
<dbReference type="EMBL" id="CP047418">
    <property type="protein sequence ID" value="QLL77536.1"/>
    <property type="molecule type" value="Genomic_DNA"/>
</dbReference>
<dbReference type="RefSeq" id="WP_180849369.1">
    <property type="nucleotide sequence ID" value="NZ_CP047418.1"/>
</dbReference>
<organism evidence="5 6">
    <name type="scientific">Ligilactobacillus saerimneri</name>
    <dbReference type="NCBI Taxonomy" id="228229"/>
    <lineage>
        <taxon>Bacteria</taxon>
        <taxon>Bacillati</taxon>
        <taxon>Bacillota</taxon>
        <taxon>Bacilli</taxon>
        <taxon>Lactobacillales</taxon>
        <taxon>Lactobacillaceae</taxon>
        <taxon>Ligilactobacillus</taxon>
    </lineage>
</organism>
<name>A0A7H9EIQ0_9LACO</name>
<proteinExistence type="inferred from homology"/>
<evidence type="ECO:0000313" key="5">
    <source>
        <dbReference type="EMBL" id="QLL77536.1"/>
    </source>
</evidence>
<keyword evidence="2 4" id="KW-0464">Manganese</keyword>
<comment type="pathway">
    <text evidence="4">Carbohydrate biosynthesis; gluconeogenesis.</text>
</comment>
<comment type="catalytic activity">
    <reaction evidence="4">
        <text>beta-D-fructose 1,6-bisphosphate + H2O = beta-D-fructose 6-phosphate + phosphate</text>
        <dbReference type="Rhea" id="RHEA:11064"/>
        <dbReference type="ChEBI" id="CHEBI:15377"/>
        <dbReference type="ChEBI" id="CHEBI:32966"/>
        <dbReference type="ChEBI" id="CHEBI:43474"/>
        <dbReference type="ChEBI" id="CHEBI:57634"/>
        <dbReference type="EC" id="3.1.3.11"/>
    </reaction>
</comment>
<protein>
    <recommendedName>
        <fullName evidence="4">Fructose-1,6-bisphosphatase class 3</fullName>
        <shortName evidence="4">FBPase class 3</shortName>
        <ecNumber evidence="4">3.1.3.11</ecNumber>
    </recommendedName>
    <alternativeName>
        <fullName evidence="4">D-fructose-1,6-bisphosphate 1-phosphohydrolase class 3</fullName>
    </alternativeName>
</protein>
<evidence type="ECO:0000256" key="3">
    <source>
        <dbReference type="ARBA" id="ARBA00023277"/>
    </source>
</evidence>
<dbReference type="EC" id="3.1.3.11" evidence="4"/>
<accession>A0A7H9EIQ0</accession>
<dbReference type="Proteomes" id="UP000510886">
    <property type="component" value="Chromosome"/>
</dbReference>
<dbReference type="GO" id="GO:0006094">
    <property type="term" value="P:gluconeogenesis"/>
    <property type="evidence" value="ECO:0007669"/>
    <property type="project" value="UniProtKB-UniRule"/>
</dbReference>
<dbReference type="KEGG" id="lsw:GTO87_02215"/>
<dbReference type="Gene3D" id="3.60.21.10">
    <property type="match status" value="1"/>
</dbReference>
<reference evidence="5 6" key="1">
    <citation type="submission" date="2020-01" db="EMBL/GenBank/DDBJ databases">
        <title>Complete and circular genome sequences of six lactobacillus isolates from horses.</title>
        <authorList>
            <person name="Hassan H.M."/>
        </authorList>
    </citation>
    <scope>NUCLEOTIDE SEQUENCE [LARGE SCALE GENOMIC DNA]</scope>
    <source>
        <strain evidence="5 6">1A</strain>
    </source>
</reference>
<dbReference type="HAMAP" id="MF_01854">
    <property type="entry name" value="FBPase_class3"/>
    <property type="match status" value="1"/>
</dbReference>
<gene>
    <name evidence="4" type="primary">fbp</name>
    <name evidence="5" type="ORF">GTO87_02215</name>
</gene>
<dbReference type="GO" id="GO:0042132">
    <property type="term" value="F:fructose 1,6-bisphosphate 1-phosphatase activity"/>
    <property type="evidence" value="ECO:0007669"/>
    <property type="project" value="UniProtKB-UniRule"/>
</dbReference>
<dbReference type="UniPathway" id="UPA00138"/>
<dbReference type="SUPFAM" id="SSF56300">
    <property type="entry name" value="Metallo-dependent phosphatases"/>
    <property type="match status" value="1"/>
</dbReference>
<dbReference type="AlphaFoldDB" id="A0A7H9EIQ0"/>
<keyword evidence="1 4" id="KW-0378">Hydrolase</keyword>